<gene>
    <name evidence="1" type="ORF">GSM42_06315</name>
</gene>
<dbReference type="AlphaFoldDB" id="A0A6I4VU05"/>
<comment type="caution">
    <text evidence="1">The sequence shown here is derived from an EMBL/GenBank/DDBJ whole genome shotgun (WGS) entry which is preliminary data.</text>
</comment>
<accession>A0A6I4VU05</accession>
<keyword evidence="2" id="KW-1185">Reference proteome</keyword>
<organism evidence="1 2">
    <name type="scientific">Shimazuella alba</name>
    <dbReference type="NCBI Taxonomy" id="2690964"/>
    <lineage>
        <taxon>Bacteria</taxon>
        <taxon>Bacillati</taxon>
        <taxon>Bacillota</taxon>
        <taxon>Bacilli</taxon>
        <taxon>Bacillales</taxon>
        <taxon>Thermoactinomycetaceae</taxon>
        <taxon>Shimazuella</taxon>
    </lineage>
</organism>
<dbReference type="Proteomes" id="UP000430692">
    <property type="component" value="Unassembled WGS sequence"/>
</dbReference>
<name>A0A6I4VU05_9BACL</name>
<reference evidence="1 2" key="1">
    <citation type="submission" date="2019-12" db="EMBL/GenBank/DDBJ databases">
        <title>Whole-genome analyses of novel actinobacteria.</title>
        <authorList>
            <person name="Sahin N."/>
            <person name="Saygin H."/>
        </authorList>
    </citation>
    <scope>NUCLEOTIDE SEQUENCE [LARGE SCALE GENOMIC DNA]</scope>
    <source>
        <strain evidence="1 2">KC615</strain>
    </source>
</reference>
<evidence type="ECO:0000313" key="1">
    <source>
        <dbReference type="EMBL" id="MXQ53350.1"/>
    </source>
</evidence>
<dbReference type="RefSeq" id="WP_160800700.1">
    <property type="nucleotide sequence ID" value="NZ_WUUL01000003.1"/>
</dbReference>
<protein>
    <submittedName>
        <fullName evidence="1">Uncharacterized protein</fullName>
    </submittedName>
</protein>
<evidence type="ECO:0000313" key="2">
    <source>
        <dbReference type="Proteomes" id="UP000430692"/>
    </source>
</evidence>
<dbReference type="EMBL" id="WUUL01000003">
    <property type="protein sequence ID" value="MXQ53350.1"/>
    <property type="molecule type" value="Genomic_DNA"/>
</dbReference>
<sequence>MGFLELSPDLYEKFIVKLNVNRALDKSSSRDDNFVFVFSRCIDDSSTYGKVQMELVPEREVPIFHDNLKNVQTMEIKGHHFDENELDGKKSVLIGDSIKIIKNKSDFDTKYIAVVSGERVEYHLLLTKNRGNVGKLESMPYTSFSPKFDKDVIKYKTKWKIDEIENSERNIKELEGLENVEEIVGKLEQRKLEVENRAASEYLRLFSEINDS</sequence>
<proteinExistence type="predicted"/>